<evidence type="ECO:0008006" key="3">
    <source>
        <dbReference type="Google" id="ProtNLM"/>
    </source>
</evidence>
<proteinExistence type="predicted"/>
<evidence type="ECO:0000313" key="1">
    <source>
        <dbReference type="EMBL" id="PKY11713.1"/>
    </source>
</evidence>
<dbReference type="EMBL" id="MXAV01000007">
    <property type="protein sequence ID" value="PKY11713.1"/>
    <property type="molecule type" value="Genomic_DNA"/>
</dbReference>
<accession>A0A2I1DPB1</accession>
<dbReference type="RefSeq" id="WP_101536854.1">
    <property type="nucleotide sequence ID" value="NZ_MXAV01000007.1"/>
</dbReference>
<organism evidence="1 2">
    <name type="scientific">Acidithiobacillus marinus</name>
    <dbReference type="NCBI Taxonomy" id="187490"/>
    <lineage>
        <taxon>Bacteria</taxon>
        <taxon>Pseudomonadati</taxon>
        <taxon>Pseudomonadota</taxon>
        <taxon>Acidithiobacillia</taxon>
        <taxon>Acidithiobacillales</taxon>
        <taxon>Acidithiobacillaceae</taxon>
        <taxon>Acidithiobacillus</taxon>
    </lineage>
</organism>
<dbReference type="AlphaFoldDB" id="A0A2I1DPB1"/>
<gene>
    <name evidence="1" type="ORF">B1757_02680</name>
</gene>
<dbReference type="SUPFAM" id="SSF56784">
    <property type="entry name" value="HAD-like"/>
    <property type="match status" value="1"/>
</dbReference>
<dbReference type="OrthoDB" id="5298720at2"/>
<sequence>MSRMRMAVDADQVLFDFDTAWRSTAEDLLERRLQQCGHSYHLMARYQLSMSEYHRCWAEFHRRKIWRDCPVFPKALATVRSWLDAGHEVFVVSAVDVEARKLRQQALDALGLQRVCLVGVGSKGSKYQTLKILKPDLFADDLWKHCGEAVDAGVPQVVRVSGGHDGGGDPVPGVKVVRGIEEIGL</sequence>
<name>A0A2I1DPB1_9PROT</name>
<dbReference type="Gene3D" id="3.40.50.1000">
    <property type="entry name" value="HAD superfamily/HAD-like"/>
    <property type="match status" value="1"/>
</dbReference>
<reference evidence="1 2" key="1">
    <citation type="submission" date="2017-03" db="EMBL/GenBank/DDBJ databases">
        <title>Draft genime sequence of the acidophilic sulfur-oxidizing bacterium Acidithiobacillus sp. SH, isolated from seawater.</title>
        <authorList>
            <person name="Sharmin S."/>
            <person name="Tokuhisa M."/>
            <person name="Kanao T."/>
            <person name="Kamimura K."/>
        </authorList>
    </citation>
    <scope>NUCLEOTIDE SEQUENCE [LARGE SCALE GENOMIC DNA]</scope>
    <source>
        <strain evidence="1 2">SH</strain>
    </source>
</reference>
<dbReference type="InParanoid" id="A0A2I1DPB1"/>
<evidence type="ECO:0000313" key="2">
    <source>
        <dbReference type="Proteomes" id="UP000234329"/>
    </source>
</evidence>
<dbReference type="Proteomes" id="UP000234329">
    <property type="component" value="Unassembled WGS sequence"/>
</dbReference>
<dbReference type="InterPro" id="IPR036412">
    <property type="entry name" value="HAD-like_sf"/>
</dbReference>
<comment type="caution">
    <text evidence="1">The sequence shown here is derived from an EMBL/GenBank/DDBJ whole genome shotgun (WGS) entry which is preliminary data.</text>
</comment>
<dbReference type="InterPro" id="IPR023214">
    <property type="entry name" value="HAD_sf"/>
</dbReference>
<protein>
    <recommendedName>
        <fullName evidence="3">Haloacid dehalogenase</fullName>
    </recommendedName>
</protein>
<keyword evidence="2" id="KW-1185">Reference proteome</keyword>